<proteinExistence type="predicted"/>
<keyword evidence="1" id="KW-1133">Transmembrane helix</keyword>
<sequence>MPSIQDTVIICTIISDILFPSLLAHGRKKEGISKNNFVFFYFYACLFFYYLTNKFSDYGVFVWRRFFECIIFRYNKSKMSWLQFCYSFVYYHFVILACYQYKPCKLFYFLNFMFHYLMFFHFFNFVLL</sequence>
<feature type="transmembrane region" description="Helical" evidence="1">
    <location>
        <begin position="6"/>
        <end position="24"/>
    </location>
</feature>
<keyword evidence="1" id="KW-0812">Transmembrane</keyword>
<evidence type="ECO:0000313" key="3">
    <source>
        <dbReference type="Proteomes" id="UP000282876"/>
    </source>
</evidence>
<feature type="transmembrane region" description="Helical" evidence="1">
    <location>
        <begin position="36"/>
        <end position="52"/>
    </location>
</feature>
<protein>
    <submittedName>
        <fullName evidence="2">Uncharacterized protein</fullName>
    </submittedName>
</protein>
<feature type="transmembrane region" description="Helical" evidence="1">
    <location>
        <begin position="106"/>
        <end position="127"/>
    </location>
</feature>
<dbReference type="AlphaFoldDB" id="A0A437AIF3"/>
<evidence type="ECO:0000313" key="2">
    <source>
        <dbReference type="EMBL" id="RVD90983.1"/>
    </source>
</evidence>
<dbReference type="VEuPathDB" id="MicrosporidiaDB:TUBRATIS_25820"/>
<dbReference type="Proteomes" id="UP000282876">
    <property type="component" value="Unassembled WGS sequence"/>
</dbReference>
<keyword evidence="1" id="KW-0472">Membrane</keyword>
<reference evidence="2 3" key="1">
    <citation type="submission" date="2018-10" db="EMBL/GenBank/DDBJ databases">
        <title>Draft genome sequence of the microsporidian Tubulinosema ratisbonensis.</title>
        <authorList>
            <person name="Polonais V."/>
            <person name="Peyretaillade E."/>
            <person name="Niehus S."/>
            <person name="Wawrzyniak I."/>
            <person name="Franchet A."/>
            <person name="Gaspin C."/>
            <person name="Reichstadt M."/>
            <person name="Belser C."/>
            <person name="Labadie K."/>
            <person name="Delbac F."/>
            <person name="Ferrandon D."/>
        </authorList>
    </citation>
    <scope>NUCLEOTIDE SEQUENCE [LARGE SCALE GENOMIC DNA]</scope>
    <source>
        <strain evidence="2 3">Franzen</strain>
    </source>
</reference>
<evidence type="ECO:0000256" key="1">
    <source>
        <dbReference type="SAM" id="Phobius"/>
    </source>
</evidence>
<accession>A0A437AIF3</accession>
<feature type="transmembrane region" description="Helical" evidence="1">
    <location>
        <begin position="81"/>
        <end position="99"/>
    </location>
</feature>
<dbReference type="EMBL" id="RCSS01000700">
    <property type="protein sequence ID" value="RVD90983.1"/>
    <property type="molecule type" value="Genomic_DNA"/>
</dbReference>
<comment type="caution">
    <text evidence="2">The sequence shown here is derived from an EMBL/GenBank/DDBJ whole genome shotgun (WGS) entry which is preliminary data.</text>
</comment>
<dbReference type="OrthoDB" id="2189450at2759"/>
<name>A0A437AIF3_9MICR</name>
<gene>
    <name evidence="2" type="ORF">TUBRATIS_25820</name>
</gene>
<keyword evidence="3" id="KW-1185">Reference proteome</keyword>
<organism evidence="2 3">
    <name type="scientific">Tubulinosema ratisbonensis</name>
    <dbReference type="NCBI Taxonomy" id="291195"/>
    <lineage>
        <taxon>Eukaryota</taxon>
        <taxon>Fungi</taxon>
        <taxon>Fungi incertae sedis</taxon>
        <taxon>Microsporidia</taxon>
        <taxon>Tubulinosematoidea</taxon>
        <taxon>Tubulinosematidae</taxon>
        <taxon>Tubulinosema</taxon>
    </lineage>
</organism>